<dbReference type="EMBL" id="VIWY01000006">
    <property type="protein sequence ID" value="TWG11652.1"/>
    <property type="molecule type" value="Genomic_DNA"/>
</dbReference>
<feature type="region of interest" description="Disordered" evidence="5">
    <location>
        <begin position="1"/>
        <end position="31"/>
    </location>
</feature>
<comment type="subcellular location">
    <subcellularLocation>
        <location evidence="1">Membrane</location>
        <topology evidence="1">Multi-pass membrane protein</topology>
    </subcellularLocation>
</comment>
<keyword evidence="3 6" id="KW-1133">Transmembrane helix</keyword>
<name>A0A561VJ63_ACTTI</name>
<keyword evidence="4 6" id="KW-0472">Membrane</keyword>
<evidence type="ECO:0000256" key="2">
    <source>
        <dbReference type="ARBA" id="ARBA00022692"/>
    </source>
</evidence>
<dbReference type="Proteomes" id="UP000320239">
    <property type="component" value="Unassembled WGS sequence"/>
</dbReference>
<feature type="transmembrane region" description="Helical" evidence="6">
    <location>
        <begin position="160"/>
        <end position="183"/>
    </location>
</feature>
<sequence>MTYPYPDGTPSSEPPTQVPTTPPPHTGVAPDLGVPVVGSLHAAAADLHESVAKQVGAPPPYPVTPPYAGYQTPPYGGYPPPAYPAPNLVTPGGRLGAQLLEAVLITFTGGIGWLVWALLIFGRGQTPARQLLGHVVVDGLTGQPFTWGRMAARELLIKGLLGYFAGVLTIGVYSLIDALMVFGERARTLHDKMAGSVVVYK</sequence>
<dbReference type="GO" id="GO:0016020">
    <property type="term" value="C:membrane"/>
    <property type="evidence" value="ECO:0007669"/>
    <property type="project" value="UniProtKB-SubCell"/>
</dbReference>
<dbReference type="Pfam" id="PF06271">
    <property type="entry name" value="RDD"/>
    <property type="match status" value="1"/>
</dbReference>
<keyword evidence="9" id="KW-1185">Reference proteome</keyword>
<evidence type="ECO:0000256" key="3">
    <source>
        <dbReference type="ARBA" id="ARBA00022989"/>
    </source>
</evidence>
<organism evidence="8 9">
    <name type="scientific">Actinoplanes teichomyceticus</name>
    <dbReference type="NCBI Taxonomy" id="1867"/>
    <lineage>
        <taxon>Bacteria</taxon>
        <taxon>Bacillati</taxon>
        <taxon>Actinomycetota</taxon>
        <taxon>Actinomycetes</taxon>
        <taxon>Micromonosporales</taxon>
        <taxon>Micromonosporaceae</taxon>
        <taxon>Actinoplanes</taxon>
    </lineage>
</organism>
<protein>
    <submittedName>
        <fullName evidence="8">RDD family protein</fullName>
    </submittedName>
</protein>
<dbReference type="RefSeq" id="WP_122978001.1">
    <property type="nucleotide sequence ID" value="NZ_BOMX01000128.1"/>
</dbReference>
<reference evidence="8 9" key="1">
    <citation type="submission" date="2019-06" db="EMBL/GenBank/DDBJ databases">
        <title>Sequencing the genomes of 1000 actinobacteria strains.</title>
        <authorList>
            <person name="Klenk H.-P."/>
        </authorList>
    </citation>
    <scope>NUCLEOTIDE SEQUENCE [LARGE SCALE GENOMIC DNA]</scope>
    <source>
        <strain evidence="8 9">DSM 43866</strain>
    </source>
</reference>
<evidence type="ECO:0000256" key="4">
    <source>
        <dbReference type="ARBA" id="ARBA00023136"/>
    </source>
</evidence>
<feature type="domain" description="RDD" evidence="7">
    <location>
        <begin position="96"/>
        <end position="195"/>
    </location>
</feature>
<accession>A0A561VJ63</accession>
<evidence type="ECO:0000256" key="1">
    <source>
        <dbReference type="ARBA" id="ARBA00004141"/>
    </source>
</evidence>
<evidence type="ECO:0000256" key="6">
    <source>
        <dbReference type="SAM" id="Phobius"/>
    </source>
</evidence>
<evidence type="ECO:0000259" key="7">
    <source>
        <dbReference type="Pfam" id="PF06271"/>
    </source>
</evidence>
<dbReference type="AlphaFoldDB" id="A0A561VJ63"/>
<proteinExistence type="predicted"/>
<feature type="compositionally biased region" description="Pro residues" evidence="5">
    <location>
        <begin position="12"/>
        <end position="25"/>
    </location>
</feature>
<dbReference type="InterPro" id="IPR010432">
    <property type="entry name" value="RDD"/>
</dbReference>
<comment type="caution">
    <text evidence="8">The sequence shown here is derived from an EMBL/GenBank/DDBJ whole genome shotgun (WGS) entry which is preliminary data.</text>
</comment>
<evidence type="ECO:0000256" key="5">
    <source>
        <dbReference type="SAM" id="MobiDB-lite"/>
    </source>
</evidence>
<feature type="transmembrane region" description="Helical" evidence="6">
    <location>
        <begin position="102"/>
        <end position="122"/>
    </location>
</feature>
<evidence type="ECO:0000313" key="8">
    <source>
        <dbReference type="EMBL" id="TWG11652.1"/>
    </source>
</evidence>
<dbReference type="OrthoDB" id="9793824at2"/>
<gene>
    <name evidence="8" type="ORF">FHX34_106382</name>
</gene>
<evidence type="ECO:0000313" key="9">
    <source>
        <dbReference type="Proteomes" id="UP000320239"/>
    </source>
</evidence>
<keyword evidence="2 6" id="KW-0812">Transmembrane</keyword>